<evidence type="ECO:0000256" key="1">
    <source>
        <dbReference type="ARBA" id="ARBA00022737"/>
    </source>
</evidence>
<dbReference type="Pfam" id="PF00023">
    <property type="entry name" value="Ank"/>
    <property type="match status" value="2"/>
</dbReference>
<feature type="repeat" description="ANK" evidence="3">
    <location>
        <begin position="709"/>
        <end position="741"/>
    </location>
</feature>
<feature type="repeat" description="ANK" evidence="3">
    <location>
        <begin position="673"/>
        <end position="705"/>
    </location>
</feature>
<dbReference type="PROSITE" id="PS50088">
    <property type="entry name" value="ANK_REPEAT"/>
    <property type="match status" value="18"/>
</dbReference>
<dbReference type="Gene3D" id="1.25.40.20">
    <property type="entry name" value="Ankyrin repeat-containing domain"/>
    <property type="match status" value="8"/>
</dbReference>
<name>A0A979F959_ICTPU</name>
<proteinExistence type="predicted"/>
<dbReference type="InterPro" id="IPR036770">
    <property type="entry name" value="Ankyrin_rpt-contain_sf"/>
</dbReference>
<dbReference type="AlphaFoldDB" id="A0A979F959"/>
<feature type="repeat" description="ANK" evidence="3">
    <location>
        <begin position="983"/>
        <end position="1015"/>
    </location>
</feature>
<feature type="repeat" description="ANK" evidence="3">
    <location>
        <begin position="73"/>
        <end position="105"/>
    </location>
</feature>
<feature type="repeat" description="ANK" evidence="3">
    <location>
        <begin position="480"/>
        <end position="512"/>
    </location>
</feature>
<feature type="repeat" description="ANK" evidence="3">
    <location>
        <begin position="880"/>
        <end position="912"/>
    </location>
</feature>
<dbReference type="PANTHER" id="PTHR24198">
    <property type="entry name" value="ANKYRIN REPEAT AND PROTEIN KINASE DOMAIN-CONTAINING PROTEIN"/>
    <property type="match status" value="1"/>
</dbReference>
<evidence type="ECO:0000313" key="5">
    <source>
        <dbReference type="RefSeq" id="XP_047016300.1"/>
    </source>
</evidence>
<feature type="repeat" description="ANK" evidence="3">
    <location>
        <begin position="447"/>
        <end position="479"/>
    </location>
</feature>
<dbReference type="Pfam" id="PF12796">
    <property type="entry name" value="Ank_2"/>
    <property type="match status" value="7"/>
</dbReference>
<evidence type="ECO:0000313" key="4">
    <source>
        <dbReference type="Proteomes" id="UP000221080"/>
    </source>
</evidence>
<gene>
    <name evidence="5" type="primary">ankrd52a</name>
</gene>
<dbReference type="RefSeq" id="XP_047016300.1">
    <property type="nucleotide sequence ID" value="XM_047160344.2"/>
</dbReference>
<keyword evidence="4" id="KW-1185">Reference proteome</keyword>
<protein>
    <submittedName>
        <fullName evidence="5">Serine/threonine-protein phosphatase 6 regulatory ankyrin repeat subunit C isoform X1</fullName>
    </submittedName>
</protein>
<reference evidence="5" key="2">
    <citation type="submission" date="2025-08" db="UniProtKB">
        <authorList>
            <consortium name="RefSeq"/>
        </authorList>
    </citation>
    <scope>IDENTIFICATION</scope>
    <source>
        <tissue evidence="5">Blood</tissue>
    </source>
</reference>
<evidence type="ECO:0000256" key="3">
    <source>
        <dbReference type="PROSITE-ProRule" id="PRU00023"/>
    </source>
</evidence>
<dbReference type="Pfam" id="PF13637">
    <property type="entry name" value="Ank_4"/>
    <property type="match status" value="2"/>
</dbReference>
<sequence length="1099" mass="117844">MVLLNISDQPPLVQAVFNRNTDEVQLYLHKKDEVNALDQERRTPLHAAAWLGDVHIMDLLITAGANVNAKDHMWLTPLHRAAASRNERAVGLLLRKGADVTARDKYWQTALHVASANRAMRCTETLLSHISSVNMADRTGRSALHHAAQSGCHEMVKLLLNRGANLSASDKKERQPIHWAAYLGHLDVVKLLVSQGSDKSCKDKRGYTPLHAAAASGHVDVVKYLLRSGAETHSNSQDEDQIFPGWTSELNVDDFCIDEPNAFGNTALHVACYMGQEAVANELVNRGANVNQPNQRGFSPLHLAAVSTNGALCLELLVNNGADVNMQSKEGKSPLHMAAIHGRFTRSQILIQNGGEIDCVDRYGNTPLHVAAMYGHELLISTLMTNGADTARQGIHGMFPLHLAVLYGFSDCCRKLLSSGQLYSIVLSMSKEHVLSAGFDINTPDEYGRTCLHAAASGGNTECLNLLLSSGADMNKKDKFGRTPLHYAAANRRYQCVVILVGAGAEVNEPDQTGCTPLHYSAASTAFCRVDRGQQSPEDGEKESFMCVEYLLDNGADPCLCNSKGYSAVHYAAAHGNKQSLELLLVMSYNISGDAESTGPVSPLHLAKLPRLWQAEAGHWECVSVLVESGVCVDVCDSAGCSVLYVASQKGHSRCVELLLSQSASCLLTERSDKWSPLHVAAANGHTDCLQMLLSSEEDIDLPNVSDTEGQTPLMLAVLGGHTDCVLLLLERGACPDSRDRKGRTAMHRAAMLGWEDCVTALLSQNTAVLTKDVQVCTALHLAASCGHAEILSRLLSAADHTFPHHPITDCHGFTPTHWAAYHGHEDCLEVLLEMKPCIIEEGNPFTPLHCALINGHGGSAEILLNSSFGPSLVNARDAKGRTPLHAASVAEDLSGLLLILRMGADINAVDHSGRSALMVAADKGKSGAVALLLHRANADLSILDVNRNTALHLACSKAHEMCAMLILKEIHNPILINATNSMLQMPLHIAARNGLATVVQALLNRGATVLAVDEEGHTPALACAPNKAVADCLALILSTMKPSSSSAPSSSPSSPRLNLLKHCGITAACPPLPNGGLRHTYGKDRHGAAFGLDGCLTE</sequence>
<feature type="repeat" description="ANK" evidence="3">
    <location>
        <begin position="139"/>
        <end position="171"/>
    </location>
</feature>
<feature type="repeat" description="ANK" evidence="3">
    <location>
        <begin position="40"/>
        <end position="72"/>
    </location>
</feature>
<feature type="repeat" description="ANK" evidence="3">
    <location>
        <begin position="812"/>
        <end position="834"/>
    </location>
</feature>
<dbReference type="SMART" id="SM00248">
    <property type="entry name" value="ANK"/>
    <property type="match status" value="26"/>
</dbReference>
<accession>A0A979F959</accession>
<dbReference type="PANTHER" id="PTHR24198:SF192">
    <property type="entry name" value="SERINE_THREONINE-PROTEIN PHOSPHATASE 6 REGULATORY ANKYRIN REPEAT SUBUNIT A"/>
    <property type="match status" value="1"/>
</dbReference>
<keyword evidence="2 3" id="KW-0040">ANK repeat</keyword>
<evidence type="ECO:0000256" key="2">
    <source>
        <dbReference type="ARBA" id="ARBA00023043"/>
    </source>
</evidence>
<dbReference type="OrthoDB" id="7464126at2759"/>
<dbReference type="Proteomes" id="UP000221080">
    <property type="component" value="Chromosome 15"/>
</dbReference>
<dbReference type="Pfam" id="PF13857">
    <property type="entry name" value="Ank_5"/>
    <property type="match status" value="1"/>
</dbReference>
<feature type="repeat" description="ANK" evidence="3">
    <location>
        <begin position="172"/>
        <end position="204"/>
    </location>
</feature>
<feature type="repeat" description="ANK" evidence="3">
    <location>
        <begin position="913"/>
        <end position="946"/>
    </location>
</feature>
<feature type="repeat" description="ANK" evidence="3">
    <location>
        <begin position="564"/>
        <end position="596"/>
    </location>
</feature>
<feature type="repeat" description="ANK" evidence="3">
    <location>
        <begin position="363"/>
        <end position="395"/>
    </location>
</feature>
<dbReference type="SUPFAM" id="SSF48403">
    <property type="entry name" value="Ankyrin repeat"/>
    <property type="match status" value="4"/>
</dbReference>
<organism evidence="4 5">
    <name type="scientific">Ictalurus punctatus</name>
    <name type="common">Channel catfish</name>
    <name type="synonym">Silurus punctatus</name>
    <dbReference type="NCBI Taxonomy" id="7998"/>
    <lineage>
        <taxon>Eukaryota</taxon>
        <taxon>Metazoa</taxon>
        <taxon>Chordata</taxon>
        <taxon>Craniata</taxon>
        <taxon>Vertebrata</taxon>
        <taxon>Euteleostomi</taxon>
        <taxon>Actinopterygii</taxon>
        <taxon>Neopterygii</taxon>
        <taxon>Teleostei</taxon>
        <taxon>Ostariophysi</taxon>
        <taxon>Siluriformes</taxon>
        <taxon>Ictaluridae</taxon>
        <taxon>Ictalurus</taxon>
    </lineage>
</organism>
<dbReference type="CTD" id="553206"/>
<keyword evidence="1" id="KW-0677">Repeat</keyword>
<feature type="repeat" description="ANK" evidence="3">
    <location>
        <begin position="296"/>
        <end position="329"/>
    </location>
</feature>
<feature type="repeat" description="ANK" evidence="3">
    <location>
        <begin position="330"/>
        <end position="362"/>
    </location>
</feature>
<feature type="repeat" description="ANK" evidence="3">
    <location>
        <begin position="263"/>
        <end position="295"/>
    </location>
</feature>
<reference evidence="4" key="1">
    <citation type="journal article" date="2016" name="Nat. Commun.">
        <title>The channel catfish genome sequence provides insights into the evolution of scale formation in teleosts.</title>
        <authorList>
            <person name="Liu Z."/>
            <person name="Liu S."/>
            <person name="Yao J."/>
            <person name="Bao L."/>
            <person name="Zhang J."/>
            <person name="Li Y."/>
            <person name="Jiang C."/>
            <person name="Sun L."/>
            <person name="Wang R."/>
            <person name="Zhang Y."/>
            <person name="Zhou T."/>
            <person name="Zeng Q."/>
            <person name="Fu Q."/>
            <person name="Gao S."/>
            <person name="Li N."/>
            <person name="Koren S."/>
            <person name="Jiang Y."/>
            <person name="Zimin A."/>
            <person name="Xu P."/>
            <person name="Phillippy A.M."/>
            <person name="Geng X."/>
            <person name="Song L."/>
            <person name="Sun F."/>
            <person name="Li C."/>
            <person name="Wang X."/>
            <person name="Chen A."/>
            <person name="Jin Y."/>
            <person name="Yuan Z."/>
            <person name="Yang Y."/>
            <person name="Tan S."/>
            <person name="Peatman E."/>
            <person name="Lu J."/>
            <person name="Qin Z."/>
            <person name="Dunham R."/>
            <person name="Li Z."/>
            <person name="Sonstegard T."/>
            <person name="Feng J."/>
            <person name="Danzmann R.G."/>
            <person name="Schroeder S."/>
            <person name="Scheffler B."/>
            <person name="Duke M.V."/>
            <person name="Ballard L."/>
            <person name="Kucuktas H."/>
            <person name="Kaltenboeck L."/>
            <person name="Liu H."/>
            <person name="Armbruster J."/>
            <person name="Xie Y."/>
            <person name="Kirby M.L."/>
            <person name="Tian Y."/>
            <person name="Flanagan M.E."/>
            <person name="Mu W."/>
            <person name="Waldbieser G.C."/>
        </authorList>
    </citation>
    <scope>NUCLEOTIDE SEQUENCE [LARGE SCALE GENOMIC DNA]</scope>
    <source>
        <strain evidence="4">SDA103</strain>
    </source>
</reference>
<dbReference type="GeneID" id="108276407"/>
<dbReference type="InterPro" id="IPR002110">
    <property type="entry name" value="Ankyrin_rpt"/>
</dbReference>
<dbReference type="PRINTS" id="PR01415">
    <property type="entry name" value="ANKYRIN"/>
</dbReference>
<dbReference type="PROSITE" id="PS50297">
    <property type="entry name" value="ANK_REP_REGION"/>
    <property type="match status" value="16"/>
</dbReference>
<feature type="repeat" description="ANK" evidence="3">
    <location>
        <begin position="205"/>
        <end position="237"/>
    </location>
</feature>